<evidence type="ECO:0000313" key="4">
    <source>
        <dbReference type="Proteomes" id="UP000887226"/>
    </source>
</evidence>
<keyword evidence="4" id="KW-1185">Reference proteome</keyword>
<dbReference type="InterPro" id="IPR039258">
    <property type="entry name" value="ZNF511"/>
</dbReference>
<comment type="caution">
    <text evidence="3">The sequence shown here is derived from an EMBL/GenBank/DDBJ whole genome shotgun (WGS) entry which is preliminary data.</text>
</comment>
<organism evidence="3 4">
    <name type="scientific">Calycina marina</name>
    <dbReference type="NCBI Taxonomy" id="1763456"/>
    <lineage>
        <taxon>Eukaryota</taxon>
        <taxon>Fungi</taxon>
        <taxon>Dikarya</taxon>
        <taxon>Ascomycota</taxon>
        <taxon>Pezizomycotina</taxon>
        <taxon>Leotiomycetes</taxon>
        <taxon>Helotiales</taxon>
        <taxon>Pezizellaceae</taxon>
        <taxon>Calycina</taxon>
    </lineage>
</organism>
<evidence type="ECO:0000259" key="2">
    <source>
        <dbReference type="PROSITE" id="PS00028"/>
    </source>
</evidence>
<accession>A0A9P7Z8A4</accession>
<dbReference type="PANTHER" id="PTHR21354:SF0">
    <property type="entry name" value="ZINC FINGER PROTEIN 511"/>
    <property type="match status" value="1"/>
</dbReference>
<dbReference type="PANTHER" id="PTHR21354">
    <property type="entry name" value="ZINC FINGER PROTEIN 511"/>
    <property type="match status" value="1"/>
</dbReference>
<dbReference type="EMBL" id="MU253782">
    <property type="protein sequence ID" value="KAG9247101.1"/>
    <property type="molecule type" value="Genomic_DNA"/>
</dbReference>
<dbReference type="AlphaFoldDB" id="A0A9P7Z8A4"/>
<feature type="region of interest" description="Disordered" evidence="1">
    <location>
        <begin position="1"/>
        <end position="45"/>
    </location>
</feature>
<evidence type="ECO:0000313" key="3">
    <source>
        <dbReference type="EMBL" id="KAG9247101.1"/>
    </source>
</evidence>
<dbReference type="OrthoDB" id="18440at2759"/>
<gene>
    <name evidence="3" type="ORF">BJ878DRAFT_477695</name>
</gene>
<evidence type="ECO:0000256" key="1">
    <source>
        <dbReference type="SAM" id="MobiDB-lite"/>
    </source>
</evidence>
<dbReference type="SMART" id="SM00355">
    <property type="entry name" value="ZnF_C2H2"/>
    <property type="match status" value="2"/>
</dbReference>
<reference evidence="3" key="1">
    <citation type="journal article" date="2021" name="IMA Fungus">
        <title>Genomic characterization of three marine fungi, including Emericellopsis atlantica sp. nov. with signatures of a generalist lifestyle and marine biomass degradation.</title>
        <authorList>
            <person name="Hagestad O.C."/>
            <person name="Hou L."/>
            <person name="Andersen J.H."/>
            <person name="Hansen E.H."/>
            <person name="Altermark B."/>
            <person name="Li C."/>
            <person name="Kuhnert E."/>
            <person name="Cox R.J."/>
            <person name="Crous P.W."/>
            <person name="Spatafora J.W."/>
            <person name="Lail K."/>
            <person name="Amirebrahimi M."/>
            <person name="Lipzen A."/>
            <person name="Pangilinan J."/>
            <person name="Andreopoulos W."/>
            <person name="Hayes R.D."/>
            <person name="Ng V."/>
            <person name="Grigoriev I.V."/>
            <person name="Jackson S.A."/>
            <person name="Sutton T.D.S."/>
            <person name="Dobson A.D.W."/>
            <person name="Rama T."/>
        </authorList>
    </citation>
    <scope>NUCLEOTIDE SEQUENCE</scope>
    <source>
        <strain evidence="3">TRa3180A</strain>
    </source>
</reference>
<dbReference type="PROSITE" id="PS00028">
    <property type="entry name" value="ZINC_FINGER_C2H2_1"/>
    <property type="match status" value="1"/>
</dbReference>
<feature type="domain" description="C2H2-type" evidence="2">
    <location>
        <begin position="97"/>
        <end position="118"/>
    </location>
</feature>
<feature type="compositionally biased region" description="Low complexity" evidence="1">
    <location>
        <begin position="190"/>
        <end position="206"/>
    </location>
</feature>
<proteinExistence type="predicted"/>
<name>A0A9P7Z8A4_9HELO</name>
<feature type="compositionally biased region" description="Pro residues" evidence="1">
    <location>
        <begin position="223"/>
        <end position="234"/>
    </location>
</feature>
<protein>
    <recommendedName>
        <fullName evidence="2">C2H2-type domain-containing protein</fullName>
    </recommendedName>
</protein>
<dbReference type="Proteomes" id="UP000887226">
    <property type="component" value="Unassembled WGS sequence"/>
</dbReference>
<feature type="compositionally biased region" description="Basic and acidic residues" evidence="1">
    <location>
        <begin position="8"/>
        <end position="28"/>
    </location>
</feature>
<dbReference type="InterPro" id="IPR013087">
    <property type="entry name" value="Znf_C2H2_type"/>
</dbReference>
<sequence>MSTTGVNEHGKRSREPELEHTSSDKETTSSHIPSYSPYPEQPPVSSSKILHLDAASGVQTKPVTQMLCSLAGHRQTLSFATYEEYEVHYNKAHVNRCLECRKNFPSEHFLSLHIEETHDALVAVKRERGDKTYFCFVEDCDKKCSTPQKRRMHLIDKHMFPKDYDFFIVKDGIDRRSSMLRSGRHRRKSSAAQNSTGSSSKGRSTGEIPLSKIRGLAEDASLPTPPVESKPPTLPSSKADEEMKDLAGAMSSLKFVPPSVRFGRGRGRGFSRS</sequence>
<feature type="region of interest" description="Disordered" evidence="1">
    <location>
        <begin position="178"/>
        <end position="250"/>
    </location>
</feature>